<reference evidence="2" key="1">
    <citation type="submission" date="2022-07" db="EMBL/GenBank/DDBJ databases">
        <title>Fungi with potential for degradation of polypropylene.</title>
        <authorList>
            <person name="Gostincar C."/>
        </authorList>
    </citation>
    <scope>NUCLEOTIDE SEQUENCE</scope>
    <source>
        <strain evidence="2">EXF-13308</strain>
    </source>
</reference>
<evidence type="ECO:0000256" key="1">
    <source>
        <dbReference type="SAM" id="MobiDB-lite"/>
    </source>
</evidence>
<dbReference type="Proteomes" id="UP001174694">
    <property type="component" value="Unassembled WGS sequence"/>
</dbReference>
<gene>
    <name evidence="2" type="ORF">NKR23_g1676</name>
</gene>
<keyword evidence="3" id="KW-1185">Reference proteome</keyword>
<evidence type="ECO:0000313" key="3">
    <source>
        <dbReference type="Proteomes" id="UP001174694"/>
    </source>
</evidence>
<dbReference type="EMBL" id="JANBVO010000003">
    <property type="protein sequence ID" value="KAJ9155727.1"/>
    <property type="molecule type" value="Genomic_DNA"/>
</dbReference>
<feature type="compositionally biased region" description="Low complexity" evidence="1">
    <location>
        <begin position="9"/>
        <end position="27"/>
    </location>
</feature>
<organism evidence="2 3">
    <name type="scientific">Pleurostoma richardsiae</name>
    <dbReference type="NCBI Taxonomy" id="41990"/>
    <lineage>
        <taxon>Eukaryota</taxon>
        <taxon>Fungi</taxon>
        <taxon>Dikarya</taxon>
        <taxon>Ascomycota</taxon>
        <taxon>Pezizomycotina</taxon>
        <taxon>Sordariomycetes</taxon>
        <taxon>Sordariomycetidae</taxon>
        <taxon>Calosphaeriales</taxon>
        <taxon>Pleurostomataceae</taxon>
        <taxon>Pleurostoma</taxon>
    </lineage>
</organism>
<feature type="region of interest" description="Disordered" evidence="1">
    <location>
        <begin position="1"/>
        <end position="71"/>
    </location>
</feature>
<dbReference type="AlphaFoldDB" id="A0AA38SC74"/>
<evidence type="ECO:0000313" key="2">
    <source>
        <dbReference type="EMBL" id="KAJ9155727.1"/>
    </source>
</evidence>
<sequence length="71" mass="7703">MDSSKDQKPQTTQQPQQQPGDGSQDSGLLGNIKSKFAAHTANPGPVVPDKFNIQQEGTKEERRAKAEALNK</sequence>
<proteinExistence type="predicted"/>
<protein>
    <submittedName>
        <fullName evidence="2">Uncharacterized protein</fullName>
    </submittedName>
</protein>
<accession>A0AA38SC74</accession>
<feature type="compositionally biased region" description="Basic and acidic residues" evidence="1">
    <location>
        <begin position="57"/>
        <end position="71"/>
    </location>
</feature>
<name>A0AA38SC74_9PEZI</name>
<comment type="caution">
    <text evidence="2">The sequence shown here is derived from an EMBL/GenBank/DDBJ whole genome shotgun (WGS) entry which is preliminary data.</text>
</comment>